<dbReference type="GO" id="GO:0030942">
    <property type="term" value="F:endoplasmic reticulum signal peptide binding"/>
    <property type="evidence" value="ECO:0007669"/>
    <property type="project" value="InterPro"/>
</dbReference>
<dbReference type="AlphaFoldDB" id="W9XJ77"/>
<evidence type="ECO:0000256" key="8">
    <source>
        <dbReference type="ARBA" id="ARBA00023274"/>
    </source>
</evidence>
<sequence>MNITGSVVSERQRALLGGDYNAYHVQATRRIHNLRRRLGATNRGRKYTPKSTVTAENVAQNAEWVQLLLASSERAWADSMAMKSAQSTENTQKAMPGSTKRQIASRLRRAILYAENLVSILQHRSTIGAKGIDDLEARAYLSMLKGSLDFEKGRWQACIEHYSIAQAVYTALARSSQGSDTYKELLSSIVDPSIRYAAYQLKIPRTKATAEIAIENFPTSEPALRKEVEEIDPQAFVLGTDAAAPTSGGPQENPSTISWRSRQVNLEDANISQALGISKKQEDTLAAAFQSFQEGRVSAKDLASAYEEVITARQDAADATKTAIDELLAEGVDPGDARMQSLQVTRTAVNYAVIEWRIGRNRVLCGPEDGLRFTAEKQKQPVKPRKDGKARAVKEESSGRKLSRLRERSALYDSILQSLDAVKELPGVIADSAFVVELDAKRAYFRALKCLAIGRSHAINDHIPNALALYARALELAQAASSNLPENTSFPGLPPKLDVSSQALAQTTSTLSRLVTQYRALAELKALTPQSQSDKDGIENETAGPSFKSAPLIERLNHHEYIDHVDLTNLVNYPPKLRPVPVKPLFFDVAWNYILYPFEKRDQEDEGAVNGKADGGAAVPEKKQEEQKPTRRGWFGFGR</sequence>
<keyword evidence="7" id="KW-0539">Nucleus</keyword>
<organism evidence="12 13">
    <name type="scientific">Capronia epimyces CBS 606.96</name>
    <dbReference type="NCBI Taxonomy" id="1182542"/>
    <lineage>
        <taxon>Eukaryota</taxon>
        <taxon>Fungi</taxon>
        <taxon>Dikarya</taxon>
        <taxon>Ascomycota</taxon>
        <taxon>Pezizomycotina</taxon>
        <taxon>Eurotiomycetes</taxon>
        <taxon>Chaetothyriomycetidae</taxon>
        <taxon>Chaetothyriales</taxon>
        <taxon>Herpotrichiellaceae</taxon>
        <taxon>Capronia</taxon>
    </lineage>
</organism>
<feature type="region of interest" description="Disordered" evidence="11">
    <location>
        <begin position="377"/>
        <end position="399"/>
    </location>
</feature>
<evidence type="ECO:0000256" key="1">
    <source>
        <dbReference type="ARBA" id="ARBA00004496"/>
    </source>
</evidence>
<evidence type="ECO:0000256" key="11">
    <source>
        <dbReference type="SAM" id="MobiDB-lite"/>
    </source>
</evidence>
<proteinExistence type="inferred from homology"/>
<evidence type="ECO:0000256" key="4">
    <source>
        <dbReference type="ARBA" id="ARBA00022490"/>
    </source>
</evidence>
<gene>
    <name evidence="12" type="ORF">A1O3_10183</name>
</gene>
<comment type="similarity">
    <text evidence="3 10">Belongs to the SRP68 family.</text>
</comment>
<dbReference type="Proteomes" id="UP000019478">
    <property type="component" value="Unassembled WGS sequence"/>
</dbReference>
<dbReference type="GO" id="GO:0006614">
    <property type="term" value="P:SRP-dependent cotranslational protein targeting to membrane"/>
    <property type="evidence" value="ECO:0007669"/>
    <property type="project" value="InterPro"/>
</dbReference>
<evidence type="ECO:0000256" key="7">
    <source>
        <dbReference type="ARBA" id="ARBA00023242"/>
    </source>
</evidence>
<dbReference type="GO" id="GO:0005786">
    <property type="term" value="C:signal recognition particle, endoplasmic reticulum targeting"/>
    <property type="evidence" value="ECO:0007669"/>
    <property type="project" value="UniProtKB-KW"/>
</dbReference>
<evidence type="ECO:0000256" key="10">
    <source>
        <dbReference type="PIRNR" id="PIRNR038995"/>
    </source>
</evidence>
<dbReference type="InterPro" id="IPR034652">
    <property type="entry name" value="SRP68-RBD"/>
</dbReference>
<keyword evidence="8 10" id="KW-0687">Ribonucleoprotein</keyword>
<keyword evidence="5 10" id="KW-0694">RNA-binding</keyword>
<dbReference type="STRING" id="1182542.W9XJ77"/>
<dbReference type="InterPro" id="IPR026258">
    <property type="entry name" value="SRP68"/>
</dbReference>
<evidence type="ECO:0000256" key="9">
    <source>
        <dbReference type="ARBA" id="ARBA00029498"/>
    </source>
</evidence>
<dbReference type="RefSeq" id="XP_007738464.1">
    <property type="nucleotide sequence ID" value="XM_007740274.1"/>
</dbReference>
<evidence type="ECO:0000256" key="2">
    <source>
        <dbReference type="ARBA" id="ARBA00004604"/>
    </source>
</evidence>
<protein>
    <recommendedName>
        <fullName evidence="9 10">Signal recognition particle subunit SRP68</fullName>
        <shortName evidence="10">SRP68</shortName>
    </recommendedName>
</protein>
<dbReference type="OrthoDB" id="10255118at2759"/>
<dbReference type="PIRSF" id="PIRSF038995">
    <property type="entry name" value="SRP68"/>
    <property type="match status" value="1"/>
</dbReference>
<dbReference type="GeneID" id="19174264"/>
<dbReference type="InterPro" id="IPR038253">
    <property type="entry name" value="SRP68_N_sf"/>
</dbReference>
<dbReference type="HOGENOM" id="CLU_018649_2_0_1"/>
<comment type="caution">
    <text evidence="12">The sequence shown here is derived from an EMBL/GenBank/DDBJ whole genome shotgun (WGS) entry which is preliminary data.</text>
</comment>
<feature type="region of interest" description="Disordered" evidence="11">
    <location>
        <begin position="604"/>
        <end position="639"/>
    </location>
</feature>
<dbReference type="CDD" id="cd15481">
    <property type="entry name" value="SRP68-RBD"/>
    <property type="match status" value="1"/>
</dbReference>
<dbReference type="GO" id="GO:0005047">
    <property type="term" value="F:signal recognition particle binding"/>
    <property type="evidence" value="ECO:0007669"/>
    <property type="project" value="InterPro"/>
</dbReference>
<evidence type="ECO:0000313" key="13">
    <source>
        <dbReference type="Proteomes" id="UP000019478"/>
    </source>
</evidence>
<evidence type="ECO:0000256" key="3">
    <source>
        <dbReference type="ARBA" id="ARBA00009352"/>
    </source>
</evidence>
<comment type="function">
    <text evidence="10">Component of the signal recognition particle (SRP) complex, a ribonucleoprotein complex that mediates the cotranslational targeting of secretory and membrane proteins to the endoplasmic reticulum (ER). The SRP complex interacts with the signal sequence in nascent secretory and membrane proteins and directs them to the membrane of the ER.</text>
</comment>
<dbReference type="Pfam" id="PF16969">
    <property type="entry name" value="SRP68"/>
    <property type="match status" value="1"/>
</dbReference>
<dbReference type="eggNOG" id="KOG2460">
    <property type="taxonomic scope" value="Eukaryota"/>
</dbReference>
<evidence type="ECO:0000313" key="12">
    <source>
        <dbReference type="EMBL" id="EXJ77026.1"/>
    </source>
</evidence>
<reference evidence="12 13" key="1">
    <citation type="submission" date="2013-03" db="EMBL/GenBank/DDBJ databases">
        <title>The Genome Sequence of Capronia epimyces CBS 606.96.</title>
        <authorList>
            <consortium name="The Broad Institute Genomics Platform"/>
            <person name="Cuomo C."/>
            <person name="de Hoog S."/>
            <person name="Gorbushina A."/>
            <person name="Walker B."/>
            <person name="Young S.K."/>
            <person name="Zeng Q."/>
            <person name="Gargeya S."/>
            <person name="Fitzgerald M."/>
            <person name="Haas B."/>
            <person name="Abouelleil A."/>
            <person name="Allen A.W."/>
            <person name="Alvarado L."/>
            <person name="Arachchi H.M."/>
            <person name="Berlin A.M."/>
            <person name="Chapman S.B."/>
            <person name="Gainer-Dewar J."/>
            <person name="Goldberg J."/>
            <person name="Griggs A."/>
            <person name="Gujja S."/>
            <person name="Hansen M."/>
            <person name="Howarth C."/>
            <person name="Imamovic A."/>
            <person name="Ireland A."/>
            <person name="Larimer J."/>
            <person name="McCowan C."/>
            <person name="Murphy C."/>
            <person name="Pearson M."/>
            <person name="Poon T.W."/>
            <person name="Priest M."/>
            <person name="Roberts A."/>
            <person name="Saif S."/>
            <person name="Shea T."/>
            <person name="Sisk P."/>
            <person name="Sykes S."/>
            <person name="Wortman J."/>
            <person name="Nusbaum C."/>
            <person name="Birren B."/>
        </authorList>
    </citation>
    <scope>NUCLEOTIDE SEQUENCE [LARGE SCALE GENOMIC DNA]</scope>
    <source>
        <strain evidence="12 13">CBS 606.96</strain>
    </source>
</reference>
<dbReference type="PANTHER" id="PTHR12860">
    <property type="entry name" value="SIGNAL RECOGNITION PARTICLE 68 KDA PROTEIN"/>
    <property type="match status" value="1"/>
</dbReference>
<feature type="compositionally biased region" description="Basic and acidic residues" evidence="11">
    <location>
        <begin position="620"/>
        <end position="629"/>
    </location>
</feature>
<keyword evidence="13" id="KW-1185">Reference proteome</keyword>
<name>W9XJ77_9EURO</name>
<dbReference type="GO" id="GO:0005730">
    <property type="term" value="C:nucleolus"/>
    <property type="evidence" value="ECO:0007669"/>
    <property type="project" value="UniProtKB-SubCell"/>
</dbReference>
<evidence type="ECO:0000256" key="6">
    <source>
        <dbReference type="ARBA" id="ARBA00023135"/>
    </source>
</evidence>
<dbReference type="Gene3D" id="1.10.3450.40">
    <property type="entry name" value="Signal recognition particle, SRP68 subunit, RNA-binding domain"/>
    <property type="match status" value="1"/>
</dbReference>
<dbReference type="EMBL" id="AMGY01000011">
    <property type="protein sequence ID" value="EXJ77026.1"/>
    <property type="molecule type" value="Genomic_DNA"/>
</dbReference>
<keyword evidence="4 10" id="KW-0963">Cytoplasm</keyword>
<accession>W9XJ77</accession>
<comment type="subcellular location">
    <subcellularLocation>
        <location evidence="1 10">Cytoplasm</location>
    </subcellularLocation>
    <subcellularLocation>
        <location evidence="2">Nucleus</location>
        <location evidence="2">Nucleolus</location>
    </subcellularLocation>
</comment>
<keyword evidence="6 10" id="KW-0733">Signal recognition particle</keyword>
<dbReference type="GO" id="GO:0008312">
    <property type="term" value="F:7S RNA binding"/>
    <property type="evidence" value="ECO:0007669"/>
    <property type="project" value="InterPro"/>
</dbReference>
<evidence type="ECO:0000256" key="5">
    <source>
        <dbReference type="ARBA" id="ARBA00022884"/>
    </source>
</evidence>
<dbReference type="PANTHER" id="PTHR12860:SF0">
    <property type="entry name" value="SIGNAL RECOGNITION PARTICLE SUBUNIT SRP68"/>
    <property type="match status" value="1"/>
</dbReference>